<proteinExistence type="predicted"/>
<evidence type="ECO:0000313" key="3">
    <source>
        <dbReference type="Proteomes" id="UP001174934"/>
    </source>
</evidence>
<reference evidence="2" key="1">
    <citation type="submission" date="2023-06" db="EMBL/GenBank/DDBJ databases">
        <title>Genome-scale phylogeny and comparative genomics of the fungal order Sordariales.</title>
        <authorList>
            <consortium name="Lawrence Berkeley National Laboratory"/>
            <person name="Hensen N."/>
            <person name="Bonometti L."/>
            <person name="Westerberg I."/>
            <person name="Brannstrom I.O."/>
            <person name="Guillou S."/>
            <person name="Cros-Aarteil S."/>
            <person name="Calhoun S."/>
            <person name="Haridas S."/>
            <person name="Kuo A."/>
            <person name="Mondo S."/>
            <person name="Pangilinan J."/>
            <person name="Riley R."/>
            <person name="LaButti K."/>
            <person name="Andreopoulos B."/>
            <person name="Lipzen A."/>
            <person name="Chen C."/>
            <person name="Yanf M."/>
            <person name="Daum C."/>
            <person name="Ng V."/>
            <person name="Clum A."/>
            <person name="Steindorff A."/>
            <person name="Ohm R."/>
            <person name="Martin F."/>
            <person name="Silar P."/>
            <person name="Natvig D."/>
            <person name="Lalanne C."/>
            <person name="Gautier V."/>
            <person name="Ament-velasquez S.L."/>
            <person name="Kruys A."/>
            <person name="Hutchinson M.I."/>
            <person name="Powell A.J."/>
            <person name="Barry K."/>
            <person name="Miller A.N."/>
            <person name="Grigoriev I.V."/>
            <person name="Debuchy R."/>
            <person name="Gladieux P."/>
            <person name="Thoren M.H."/>
            <person name="Johannesson H."/>
        </authorList>
    </citation>
    <scope>NUCLEOTIDE SEQUENCE</scope>
    <source>
        <strain evidence="2">SMH3391-2</strain>
    </source>
</reference>
<feature type="region of interest" description="Disordered" evidence="1">
    <location>
        <begin position="194"/>
        <end position="228"/>
    </location>
</feature>
<comment type="caution">
    <text evidence="2">The sequence shown here is derived from an EMBL/GenBank/DDBJ whole genome shotgun (WGS) entry which is preliminary data.</text>
</comment>
<evidence type="ECO:0000313" key="2">
    <source>
        <dbReference type="EMBL" id="KAK0635090.1"/>
    </source>
</evidence>
<accession>A0AA40CEA3</accession>
<evidence type="ECO:0000256" key="1">
    <source>
        <dbReference type="SAM" id="MobiDB-lite"/>
    </source>
</evidence>
<name>A0AA40CEA3_9PEZI</name>
<keyword evidence="3" id="KW-1185">Reference proteome</keyword>
<organism evidence="2 3">
    <name type="scientific">Bombardia bombarda</name>
    <dbReference type="NCBI Taxonomy" id="252184"/>
    <lineage>
        <taxon>Eukaryota</taxon>
        <taxon>Fungi</taxon>
        <taxon>Dikarya</taxon>
        <taxon>Ascomycota</taxon>
        <taxon>Pezizomycotina</taxon>
        <taxon>Sordariomycetes</taxon>
        <taxon>Sordariomycetidae</taxon>
        <taxon>Sordariales</taxon>
        <taxon>Lasiosphaeriaceae</taxon>
        <taxon>Bombardia</taxon>
    </lineage>
</organism>
<dbReference type="AlphaFoldDB" id="A0AA40CEA3"/>
<dbReference type="Proteomes" id="UP001174934">
    <property type="component" value="Unassembled WGS sequence"/>
</dbReference>
<dbReference type="EMBL" id="JAULSR010000001">
    <property type="protein sequence ID" value="KAK0635090.1"/>
    <property type="molecule type" value="Genomic_DNA"/>
</dbReference>
<gene>
    <name evidence="2" type="ORF">B0T17DRAFT_30307</name>
</gene>
<sequence length="272" mass="30040">MSAGWGWDCTYTYSMVCIKGHVLTHFGPQTSNPRHGSSANHLSILCRKIRCSHHATLSHPQCWFAVLLAPFRSFQSLTASSPHSAWREQLVSFALRCQWRDEKQVPYMVVPTDHANPLSWVELRLGPWGESPKYTCMGNAVQPPDGTTQHHGGSPANRRSWLTCCRSEPYTSAGEAIRHGIRYPHIISLQAKQQHASWADKTRNAQQRATRGEGGGGSGLGDIRLPSPTSLDHANIPVGYGRRSLEFVGGQRMGGRISVGSRDSTHPLVLPM</sequence>
<protein>
    <submittedName>
        <fullName evidence="2">Uncharacterized protein</fullName>
    </submittedName>
</protein>